<keyword evidence="1" id="KW-1133">Transmembrane helix</keyword>
<feature type="transmembrane region" description="Helical" evidence="1">
    <location>
        <begin position="309"/>
        <end position="330"/>
    </location>
</feature>
<keyword evidence="2" id="KW-0732">Signal</keyword>
<sequence>MSKKFKWLIMVALTSLMAILGSVSSAQASSVGFTVAPVASSKQVDSKVGYFDLKLQPGATETIAVKVKNTDKEALTIDTSVSKATTSISGAVNYQKVAMNKSEDLPADLGNLVTTSTNRIQLAGGQTKTVTYQVKMPAKSFNGVLAGGITFVKPVAKSKSGSGMTINNQYAYTIAVVLHGDHDLTTNRLTLGKIKANLVNARNVISIPLENHTAAFLNQVATSVKIYHRGGSKVVYQQKTAHGQMAPNSIYKLPLKLGDKALTAGKYSAVVKVTSKKQHWTFKQDFTITGNTAKKLNQKAVITQKQTPWLLIISLIVLILIIILLLIWYIRRKQKRIKDLEQQLKDQEK</sequence>
<evidence type="ECO:0000313" key="6">
    <source>
        <dbReference type="Proteomes" id="UP001227831"/>
    </source>
</evidence>
<dbReference type="InterPro" id="IPR010317">
    <property type="entry name" value="WxLIP_PGBD"/>
</dbReference>
<dbReference type="Pfam" id="PF11797">
    <property type="entry name" value="WxLIP_HBD"/>
    <property type="match status" value="1"/>
</dbReference>
<evidence type="ECO:0000259" key="3">
    <source>
        <dbReference type="Pfam" id="PF06030"/>
    </source>
</evidence>
<dbReference type="EMBL" id="JAVCWF010000001">
    <property type="protein sequence ID" value="MDQ7938307.1"/>
    <property type="molecule type" value="Genomic_DNA"/>
</dbReference>
<keyword evidence="1" id="KW-0812">Transmembrane</keyword>
<protein>
    <submittedName>
        <fullName evidence="5">DUF916 and DUF3324 domain-containing protein</fullName>
    </submittedName>
</protein>
<evidence type="ECO:0000259" key="4">
    <source>
        <dbReference type="Pfam" id="PF11797"/>
    </source>
</evidence>
<evidence type="ECO:0000256" key="1">
    <source>
        <dbReference type="SAM" id="Phobius"/>
    </source>
</evidence>
<reference evidence="5 6" key="1">
    <citation type="journal article" date="2023" name="Int. J. Syst. Evol. Microbiol.">
        <title>Lactiplantibacillus brownii sp. nov., a novel psychrotolerant species isolated from sauerkraut.</title>
        <authorList>
            <person name="Heng Y.C."/>
            <person name="Silvaraju S."/>
            <person name="Lee J.K.Y."/>
            <person name="Kittelmann S."/>
        </authorList>
    </citation>
    <scope>NUCLEOTIDE SEQUENCE [LARGE SCALE GENOMIC DNA]</scope>
    <source>
        <strain evidence="5 6">WILCCON 0030</strain>
    </source>
</reference>
<dbReference type="Pfam" id="PF06030">
    <property type="entry name" value="WxLIP_PGBD"/>
    <property type="match status" value="1"/>
</dbReference>
<dbReference type="InterPro" id="IPR021759">
    <property type="entry name" value="WxLIP_HBD"/>
</dbReference>
<proteinExistence type="predicted"/>
<feature type="signal peptide" evidence="2">
    <location>
        <begin position="1"/>
        <end position="28"/>
    </location>
</feature>
<organism evidence="5 6">
    <name type="scientific">Lactiplantibacillus brownii</name>
    <dbReference type="NCBI Taxonomy" id="3069269"/>
    <lineage>
        <taxon>Bacteria</taxon>
        <taxon>Bacillati</taxon>
        <taxon>Bacillota</taxon>
        <taxon>Bacilli</taxon>
        <taxon>Lactobacillales</taxon>
        <taxon>Lactobacillaceae</taxon>
        <taxon>Lactiplantibacillus</taxon>
    </lineage>
</organism>
<keyword evidence="1" id="KW-0472">Membrane</keyword>
<evidence type="ECO:0000313" key="5">
    <source>
        <dbReference type="EMBL" id="MDQ7938307.1"/>
    </source>
</evidence>
<dbReference type="Proteomes" id="UP001227831">
    <property type="component" value="Unassembled WGS sequence"/>
</dbReference>
<evidence type="ECO:0000256" key="2">
    <source>
        <dbReference type="SAM" id="SignalP"/>
    </source>
</evidence>
<feature type="chain" id="PRO_5046824667" evidence="2">
    <location>
        <begin position="29"/>
        <end position="349"/>
    </location>
</feature>
<comment type="caution">
    <text evidence="5">The sequence shown here is derived from an EMBL/GenBank/DDBJ whole genome shotgun (WGS) entry which is preliminary data.</text>
</comment>
<keyword evidence="6" id="KW-1185">Reference proteome</keyword>
<feature type="domain" description="WxL Interacting Protein host binding" evidence="4">
    <location>
        <begin position="162"/>
        <end position="298"/>
    </location>
</feature>
<accession>A0ABU1ABH9</accession>
<feature type="domain" description="WxL Interacting Protein peptidoglycan binding" evidence="3">
    <location>
        <begin position="33"/>
        <end position="152"/>
    </location>
</feature>
<name>A0ABU1ABH9_9LACO</name>
<gene>
    <name evidence="5" type="ORF">RA086_11875</name>
</gene>